<dbReference type="GO" id="GO:0005524">
    <property type="term" value="F:ATP binding"/>
    <property type="evidence" value="ECO:0007669"/>
    <property type="project" value="UniProtKB-UniRule"/>
</dbReference>
<comment type="similarity">
    <text evidence="1 8">Belongs to the cytidylate kinase family. Type 1 subfamily.</text>
</comment>
<dbReference type="HAMAP" id="MF_00238">
    <property type="entry name" value="Cytidyl_kinase_type1"/>
    <property type="match status" value="1"/>
</dbReference>
<feature type="binding site" evidence="8">
    <location>
        <begin position="7"/>
        <end position="15"/>
    </location>
    <ligand>
        <name>ATP</name>
        <dbReference type="ChEBI" id="CHEBI:30616"/>
    </ligand>
</feature>
<evidence type="ECO:0000256" key="7">
    <source>
        <dbReference type="ARBA" id="ARBA00048478"/>
    </source>
</evidence>
<comment type="subcellular location">
    <subcellularLocation>
        <location evidence="8">Cytoplasm</location>
    </subcellularLocation>
</comment>
<keyword evidence="3 8" id="KW-0547">Nucleotide-binding</keyword>
<dbReference type="OrthoDB" id="9807434at2"/>
<evidence type="ECO:0000256" key="4">
    <source>
        <dbReference type="ARBA" id="ARBA00022777"/>
    </source>
</evidence>
<evidence type="ECO:0000256" key="2">
    <source>
        <dbReference type="ARBA" id="ARBA00022679"/>
    </source>
</evidence>
<evidence type="ECO:0000313" key="11">
    <source>
        <dbReference type="EMBL" id="RHW49902.1"/>
    </source>
</evidence>
<keyword evidence="2 8" id="KW-0808">Transferase</keyword>
<dbReference type="AlphaFoldDB" id="A0A3R6UV96"/>
<comment type="caution">
    <text evidence="10">The sequence shown here is derived from an EMBL/GenBank/DDBJ whole genome shotgun (WGS) entry which is preliminary data.</text>
</comment>
<evidence type="ECO:0000313" key="13">
    <source>
        <dbReference type="Proteomes" id="UP000284822"/>
    </source>
</evidence>
<sequence>MQIAIDGPASAGKSTIAKIIAAKLNYVYTDTGAMYRAATWLARQNKIDYSDADGIAKLIKQFPISFRVESDKQHVLVAGHDISEDIRQPQISKNVSQVAALASVRDLLVQQQRQIAQENDVVMDGRDIGTTVLPDAQVKIFLVASVQERAHRRYLENKTRGIETSLSTIEDEIAARDYKDSHRQISPLKKASDAIEVDTTKLEINQVVEEILKIIHNKTNN</sequence>
<dbReference type="CDD" id="cd02020">
    <property type="entry name" value="CMPK"/>
    <property type="match status" value="1"/>
</dbReference>
<comment type="catalytic activity">
    <reaction evidence="7 8">
        <text>CMP + ATP = CDP + ADP</text>
        <dbReference type="Rhea" id="RHEA:11600"/>
        <dbReference type="ChEBI" id="CHEBI:30616"/>
        <dbReference type="ChEBI" id="CHEBI:58069"/>
        <dbReference type="ChEBI" id="CHEBI:60377"/>
        <dbReference type="ChEBI" id="CHEBI:456216"/>
        <dbReference type="EC" id="2.7.4.25"/>
    </reaction>
</comment>
<dbReference type="GO" id="GO:0005829">
    <property type="term" value="C:cytosol"/>
    <property type="evidence" value="ECO:0007669"/>
    <property type="project" value="TreeGrafter"/>
</dbReference>
<dbReference type="NCBIfam" id="TIGR00017">
    <property type="entry name" value="cmk"/>
    <property type="match status" value="1"/>
</dbReference>
<evidence type="ECO:0000256" key="3">
    <source>
        <dbReference type="ARBA" id="ARBA00022741"/>
    </source>
</evidence>
<accession>A0A3R6UV96</accession>
<keyword evidence="4 8" id="KW-0418">Kinase</keyword>
<evidence type="ECO:0000313" key="10">
    <source>
        <dbReference type="EMBL" id="RHW46947.1"/>
    </source>
</evidence>
<reference evidence="12 13" key="1">
    <citation type="submission" date="2018-07" db="EMBL/GenBank/DDBJ databases">
        <title>Genome sequences of six Lactobacillus spp. isolated from bumble bee guts.</title>
        <authorList>
            <person name="Motta E.V.S."/>
            <person name="Moran N.A."/>
        </authorList>
    </citation>
    <scope>NUCLEOTIDE SEQUENCE [LARGE SCALE GENOMIC DNA]</scope>
    <source>
        <strain evidence="11 12">BI-1.1</strain>
        <strain evidence="10 13">LV-8.1</strain>
    </source>
</reference>
<dbReference type="SUPFAM" id="SSF52540">
    <property type="entry name" value="P-loop containing nucleoside triphosphate hydrolases"/>
    <property type="match status" value="1"/>
</dbReference>
<evidence type="ECO:0000256" key="1">
    <source>
        <dbReference type="ARBA" id="ARBA00009427"/>
    </source>
</evidence>
<organism evidence="10 13">
    <name type="scientific">Bombilactobacillus bombi</name>
    <dbReference type="NCBI Taxonomy" id="1303590"/>
    <lineage>
        <taxon>Bacteria</taxon>
        <taxon>Bacillati</taxon>
        <taxon>Bacillota</taxon>
        <taxon>Bacilli</taxon>
        <taxon>Lactobacillales</taxon>
        <taxon>Lactobacillaceae</taxon>
        <taxon>Bombilactobacillus</taxon>
    </lineage>
</organism>
<dbReference type="GO" id="GO:0036431">
    <property type="term" value="F:dCMP kinase activity"/>
    <property type="evidence" value="ECO:0007669"/>
    <property type="project" value="InterPro"/>
</dbReference>
<protein>
    <recommendedName>
        <fullName evidence="8">Cytidylate kinase</fullName>
        <shortName evidence="8">CK</shortName>
        <ecNumber evidence="8">2.7.4.25</ecNumber>
    </recommendedName>
    <alternativeName>
        <fullName evidence="8">Cytidine monophosphate kinase</fullName>
        <shortName evidence="8">CMP kinase</shortName>
    </alternativeName>
</protein>
<proteinExistence type="inferred from homology"/>
<dbReference type="InterPro" id="IPR011994">
    <property type="entry name" value="Cytidylate_kinase_dom"/>
</dbReference>
<evidence type="ECO:0000313" key="12">
    <source>
        <dbReference type="Proteomes" id="UP000284109"/>
    </source>
</evidence>
<feature type="domain" description="Cytidylate kinase" evidence="9">
    <location>
        <begin position="3"/>
        <end position="216"/>
    </location>
</feature>
<dbReference type="PANTHER" id="PTHR21299:SF2">
    <property type="entry name" value="CYTIDYLATE KINASE"/>
    <property type="match status" value="1"/>
</dbReference>
<dbReference type="Pfam" id="PF02224">
    <property type="entry name" value="Cytidylate_kin"/>
    <property type="match status" value="1"/>
</dbReference>
<gene>
    <name evidence="8" type="primary">cmk</name>
    <name evidence="11" type="ORF">DS831_06990</name>
    <name evidence="10" type="ORF">DS832_05540</name>
</gene>
<evidence type="ECO:0000256" key="6">
    <source>
        <dbReference type="ARBA" id="ARBA00047615"/>
    </source>
</evidence>
<dbReference type="Gene3D" id="3.40.50.300">
    <property type="entry name" value="P-loop containing nucleotide triphosphate hydrolases"/>
    <property type="match status" value="1"/>
</dbReference>
<evidence type="ECO:0000259" key="9">
    <source>
        <dbReference type="Pfam" id="PF02224"/>
    </source>
</evidence>
<dbReference type="PANTHER" id="PTHR21299">
    <property type="entry name" value="CYTIDYLATE KINASE/PANTOATE-BETA-ALANINE LIGASE"/>
    <property type="match status" value="1"/>
</dbReference>
<name>A0A3R6UV96_9LACO</name>
<dbReference type="EMBL" id="QOCS01000009">
    <property type="protein sequence ID" value="RHW46947.1"/>
    <property type="molecule type" value="Genomic_DNA"/>
</dbReference>
<dbReference type="Proteomes" id="UP000284109">
    <property type="component" value="Unassembled WGS sequence"/>
</dbReference>
<keyword evidence="12" id="KW-1185">Reference proteome</keyword>
<dbReference type="GO" id="GO:0015949">
    <property type="term" value="P:nucleobase-containing small molecule interconversion"/>
    <property type="evidence" value="ECO:0007669"/>
    <property type="project" value="TreeGrafter"/>
</dbReference>
<dbReference type="InterPro" id="IPR003136">
    <property type="entry name" value="Cytidylate_kin"/>
</dbReference>
<dbReference type="EC" id="2.7.4.25" evidence="8"/>
<dbReference type="RefSeq" id="WP_118901900.1">
    <property type="nucleotide sequence ID" value="NZ_QOCR01000004.1"/>
</dbReference>
<evidence type="ECO:0000256" key="5">
    <source>
        <dbReference type="ARBA" id="ARBA00022840"/>
    </source>
</evidence>
<dbReference type="InterPro" id="IPR027417">
    <property type="entry name" value="P-loop_NTPase"/>
</dbReference>
<dbReference type="GO" id="GO:0006220">
    <property type="term" value="P:pyrimidine nucleotide metabolic process"/>
    <property type="evidence" value="ECO:0007669"/>
    <property type="project" value="UniProtKB-UniRule"/>
</dbReference>
<dbReference type="EMBL" id="QOCR01000004">
    <property type="protein sequence ID" value="RHW49902.1"/>
    <property type="molecule type" value="Genomic_DNA"/>
</dbReference>
<keyword evidence="5 8" id="KW-0067">ATP-binding</keyword>
<keyword evidence="8" id="KW-0963">Cytoplasm</keyword>
<evidence type="ECO:0000256" key="8">
    <source>
        <dbReference type="HAMAP-Rule" id="MF_00238"/>
    </source>
</evidence>
<dbReference type="Proteomes" id="UP000284822">
    <property type="component" value="Unassembled WGS sequence"/>
</dbReference>
<comment type="catalytic activity">
    <reaction evidence="6 8">
        <text>dCMP + ATP = dCDP + ADP</text>
        <dbReference type="Rhea" id="RHEA:25094"/>
        <dbReference type="ChEBI" id="CHEBI:30616"/>
        <dbReference type="ChEBI" id="CHEBI:57566"/>
        <dbReference type="ChEBI" id="CHEBI:58593"/>
        <dbReference type="ChEBI" id="CHEBI:456216"/>
        <dbReference type="EC" id="2.7.4.25"/>
    </reaction>
</comment>